<dbReference type="NCBIfam" id="NF008107">
    <property type="entry name" value="PRK10853.1"/>
    <property type="match status" value="1"/>
</dbReference>
<dbReference type="SUPFAM" id="SSF52833">
    <property type="entry name" value="Thioredoxin-like"/>
    <property type="match status" value="1"/>
</dbReference>
<dbReference type="NCBIfam" id="TIGR01617">
    <property type="entry name" value="arsC_related"/>
    <property type="match status" value="1"/>
</dbReference>
<sequence>MTIHVYGIPNCDTVKKARKWLDAHGLEYTFHDYKKEGADAGKLASWCDAAGWEVLLNKRGTTFRRLDDADKAELDRDKAIALMLEHPSMIKRPVVEYDGGVLVGFNEEEWTTALQ</sequence>
<comment type="similarity">
    <text evidence="1 2">Belongs to the ArsC family.</text>
</comment>
<evidence type="ECO:0000313" key="3">
    <source>
        <dbReference type="EMBL" id="MBX7458432.1"/>
    </source>
</evidence>
<dbReference type="Gene3D" id="3.40.30.10">
    <property type="entry name" value="Glutaredoxin"/>
    <property type="match status" value="1"/>
</dbReference>
<dbReference type="Proteomes" id="UP000783253">
    <property type="component" value="Unassembled WGS sequence"/>
</dbReference>
<dbReference type="EMBL" id="JAIGNK010000003">
    <property type="protein sequence ID" value="MBX7458432.1"/>
    <property type="molecule type" value="Genomic_DNA"/>
</dbReference>
<organism evidence="3 4">
    <name type="scientific">Qipengyuania polymorpha</name>
    <dbReference type="NCBI Taxonomy" id="2867234"/>
    <lineage>
        <taxon>Bacteria</taxon>
        <taxon>Pseudomonadati</taxon>
        <taxon>Pseudomonadota</taxon>
        <taxon>Alphaproteobacteria</taxon>
        <taxon>Sphingomonadales</taxon>
        <taxon>Erythrobacteraceae</taxon>
        <taxon>Qipengyuania</taxon>
    </lineage>
</organism>
<protein>
    <submittedName>
        <fullName evidence="3">ArsC family reductase</fullName>
    </submittedName>
</protein>
<keyword evidence="4" id="KW-1185">Reference proteome</keyword>
<dbReference type="PANTHER" id="PTHR30041">
    <property type="entry name" value="ARSENATE REDUCTASE"/>
    <property type="match status" value="1"/>
</dbReference>
<dbReference type="RefSeq" id="WP_221573847.1">
    <property type="nucleotide sequence ID" value="NZ_JAIGNK010000003.1"/>
</dbReference>
<evidence type="ECO:0000256" key="1">
    <source>
        <dbReference type="ARBA" id="ARBA00007198"/>
    </source>
</evidence>
<evidence type="ECO:0000313" key="4">
    <source>
        <dbReference type="Proteomes" id="UP000783253"/>
    </source>
</evidence>
<evidence type="ECO:0000256" key="2">
    <source>
        <dbReference type="PROSITE-ProRule" id="PRU01282"/>
    </source>
</evidence>
<name>A0ABS7IXZ2_9SPHN</name>
<dbReference type="InterPro" id="IPR006504">
    <property type="entry name" value="Tscrpt_reg_Spx/MgsR"/>
</dbReference>
<reference evidence="3 4" key="1">
    <citation type="submission" date="2021-08" db="EMBL/GenBank/DDBJ databases">
        <title>Comparative Genomics Analysis of the Genus Qipengyuania Reveals Extensive Genetic Diversity and Metabolic Versatility, Including the Description of Fifteen Novel Species.</title>
        <authorList>
            <person name="Liu Y."/>
        </authorList>
    </citation>
    <scope>NUCLEOTIDE SEQUENCE [LARGE SCALE GENOMIC DNA]</scope>
    <source>
        <strain evidence="3 4">1NDH17</strain>
    </source>
</reference>
<gene>
    <name evidence="3" type="ORF">K3152_09260</name>
</gene>
<dbReference type="InterPro" id="IPR006660">
    <property type="entry name" value="Arsenate_reductase-like"/>
</dbReference>
<accession>A0ABS7IXZ2</accession>
<comment type="caution">
    <text evidence="3">The sequence shown here is derived from an EMBL/GenBank/DDBJ whole genome shotgun (WGS) entry which is preliminary data.</text>
</comment>
<dbReference type="CDD" id="cd03035">
    <property type="entry name" value="ArsC_Yffb"/>
    <property type="match status" value="1"/>
</dbReference>
<dbReference type="InterPro" id="IPR036249">
    <property type="entry name" value="Thioredoxin-like_sf"/>
</dbReference>
<dbReference type="Pfam" id="PF03960">
    <property type="entry name" value="ArsC"/>
    <property type="match status" value="1"/>
</dbReference>
<dbReference type="PANTHER" id="PTHR30041:SF8">
    <property type="entry name" value="PROTEIN YFFB"/>
    <property type="match status" value="1"/>
</dbReference>
<dbReference type="PROSITE" id="PS51353">
    <property type="entry name" value="ARSC"/>
    <property type="match status" value="1"/>
</dbReference>
<proteinExistence type="inferred from homology"/>